<feature type="domain" description="BON" evidence="1">
    <location>
        <begin position="277"/>
        <end position="345"/>
    </location>
</feature>
<feature type="domain" description="BON" evidence="1">
    <location>
        <begin position="356"/>
        <end position="424"/>
    </location>
</feature>
<name>A0ABS9KF27_9BACT</name>
<comment type="caution">
    <text evidence="2">The sequence shown here is derived from an EMBL/GenBank/DDBJ whole genome shotgun (WGS) entry which is preliminary data.</text>
</comment>
<dbReference type="InterPro" id="IPR051686">
    <property type="entry name" value="Lipoprotein_DolP"/>
</dbReference>
<proteinExistence type="predicted"/>
<sequence length="517" mass="56074">MLHLFKNNFSTFGKIVVVLAVFFLAACSGQGSGETNRISQDDTSYEQLDDIEITNAVVDELAITRGIDGDLLSVETNEGIVTLSGTTDNLLTKDRATSVASTIKGVRSVVNDIEVQSDRLDVSIAEDVADALLSDPATDSWEIESSVEDGVVNLTGTVESWKEKELVATVTKGVDGVIGINNNIDVDYATNRSDDEILGDVQASIVWNNRLEDGLIIVDVNDGVVELSGTVGSLFEKNLAKDIARVAGVTDVNAADLEVKSWMREEMERQDFLADKSDADIERAVNDALAVHPRIDPVNIEVSVNNGIATLTGTVDNLKTARAAAETASNTRGVIATEQNLSVDNQLVVTPDVDSTDEEVRQEVENALERDPFVSAAEIDVVAETGIVTLSGTADNYFEKYQADEVASTVNGVVDIINDINVDYEELTYEPMFYDWDVEHHDYDYEPIVIDDADLEEAIESQLTWSPYVSTVNVNVEVRNGVATLTGTVLTETAKEEATEEAYEAGAREVVNNLETS</sequence>
<feature type="domain" description="BON" evidence="1">
    <location>
        <begin position="451"/>
        <end position="517"/>
    </location>
</feature>
<dbReference type="InterPro" id="IPR007055">
    <property type="entry name" value="BON_dom"/>
</dbReference>
<evidence type="ECO:0000259" key="1">
    <source>
        <dbReference type="PROSITE" id="PS50914"/>
    </source>
</evidence>
<dbReference type="Pfam" id="PF04972">
    <property type="entry name" value="BON"/>
    <property type="match status" value="6"/>
</dbReference>
<dbReference type="SMART" id="SM00749">
    <property type="entry name" value="BON"/>
    <property type="match status" value="6"/>
</dbReference>
<accession>A0ABS9KF27</accession>
<reference evidence="2" key="2">
    <citation type="submission" date="2024-05" db="EMBL/GenBank/DDBJ databases">
        <title>Rhodohalobacter halophilus gen. nov., sp. nov., a moderately halophilic member of the family Balneolaceae.</title>
        <authorList>
            <person name="Xia J."/>
        </authorList>
    </citation>
    <scope>NUCLEOTIDE SEQUENCE</scope>
    <source>
        <strain evidence="2">WB101</strain>
    </source>
</reference>
<feature type="domain" description="BON" evidence="1">
    <location>
        <begin position="193"/>
        <end position="261"/>
    </location>
</feature>
<dbReference type="PANTHER" id="PTHR34606">
    <property type="entry name" value="BON DOMAIN-CONTAINING PROTEIN"/>
    <property type="match status" value="1"/>
</dbReference>
<reference evidence="2" key="1">
    <citation type="submission" date="2022-01" db="EMBL/GenBank/DDBJ databases">
        <authorList>
            <person name="Wang Y."/>
        </authorList>
    </citation>
    <scope>NUCLEOTIDE SEQUENCE</scope>
    <source>
        <strain evidence="2">WB101</strain>
    </source>
</reference>
<dbReference type="RefSeq" id="WP_237854815.1">
    <property type="nucleotide sequence ID" value="NZ_JAKLWS010000016.1"/>
</dbReference>
<feature type="domain" description="BON" evidence="1">
    <location>
        <begin position="120"/>
        <end position="188"/>
    </location>
</feature>
<organism evidence="2 3">
    <name type="scientific">Rhodohalobacter sulfatireducens</name>
    <dbReference type="NCBI Taxonomy" id="2911366"/>
    <lineage>
        <taxon>Bacteria</taxon>
        <taxon>Pseudomonadati</taxon>
        <taxon>Balneolota</taxon>
        <taxon>Balneolia</taxon>
        <taxon>Balneolales</taxon>
        <taxon>Balneolaceae</taxon>
        <taxon>Rhodohalobacter</taxon>
    </lineage>
</organism>
<feature type="domain" description="BON" evidence="1">
    <location>
        <begin position="49"/>
        <end position="117"/>
    </location>
</feature>
<dbReference type="PROSITE" id="PS51257">
    <property type="entry name" value="PROKAR_LIPOPROTEIN"/>
    <property type="match status" value="1"/>
</dbReference>
<dbReference type="InterPro" id="IPR014004">
    <property type="entry name" value="Transpt-assoc_nodulatn_dom_bac"/>
</dbReference>
<gene>
    <name evidence="2" type="ORF">L6773_12820</name>
</gene>
<evidence type="ECO:0000313" key="3">
    <source>
        <dbReference type="Proteomes" id="UP001165366"/>
    </source>
</evidence>
<dbReference type="Gene3D" id="3.30.1340.30">
    <property type="match status" value="6"/>
</dbReference>
<dbReference type="PANTHER" id="PTHR34606:SF15">
    <property type="entry name" value="BON DOMAIN-CONTAINING PROTEIN"/>
    <property type="match status" value="1"/>
</dbReference>
<dbReference type="PROSITE" id="PS50914">
    <property type="entry name" value="BON"/>
    <property type="match status" value="6"/>
</dbReference>
<dbReference type="Proteomes" id="UP001165366">
    <property type="component" value="Unassembled WGS sequence"/>
</dbReference>
<dbReference type="EMBL" id="JAKLWS010000016">
    <property type="protein sequence ID" value="MCG2589454.1"/>
    <property type="molecule type" value="Genomic_DNA"/>
</dbReference>
<protein>
    <submittedName>
        <fullName evidence="2">BON domain-containing protein</fullName>
    </submittedName>
</protein>
<keyword evidence="3" id="KW-1185">Reference proteome</keyword>
<evidence type="ECO:0000313" key="2">
    <source>
        <dbReference type="EMBL" id="MCG2589454.1"/>
    </source>
</evidence>